<dbReference type="InterPro" id="IPR003231">
    <property type="entry name" value="ACP"/>
</dbReference>
<dbReference type="AlphaFoldDB" id="A0A6L5YJ31"/>
<comment type="pathway">
    <text evidence="7 9">Lipid metabolism; fatty acid biosynthesis.</text>
</comment>
<dbReference type="EMBL" id="VUMU01000007">
    <property type="protein sequence ID" value="MST58149.1"/>
    <property type="molecule type" value="Genomic_DNA"/>
</dbReference>
<dbReference type="Proteomes" id="UP000476055">
    <property type="component" value="Unassembled WGS sequence"/>
</dbReference>
<dbReference type="Pfam" id="PF00550">
    <property type="entry name" value="PP-binding"/>
    <property type="match status" value="1"/>
</dbReference>
<keyword evidence="3 7" id="KW-0597">Phosphoprotein</keyword>
<evidence type="ECO:0000256" key="1">
    <source>
        <dbReference type="ARBA" id="ARBA00022450"/>
    </source>
</evidence>
<name>A0A6L5YJ31_9FIRM</name>
<sequence>MLEKVAAIIREQLNRENVEITEATRFKEDLEVDSLDLFELVMAFEEEYGVPIPSEELENLATVGDVIRYIQEHA</sequence>
<evidence type="ECO:0000313" key="11">
    <source>
        <dbReference type="EMBL" id="MST58149.1"/>
    </source>
</evidence>
<dbReference type="InterPro" id="IPR036736">
    <property type="entry name" value="ACP-like_sf"/>
</dbReference>
<evidence type="ECO:0000256" key="9">
    <source>
        <dbReference type="RuleBase" id="RU003545"/>
    </source>
</evidence>
<feature type="modified residue" description="O-(pantetheine 4'-phosphoryl)serine" evidence="7">
    <location>
        <position position="34"/>
    </location>
</feature>
<evidence type="ECO:0000256" key="5">
    <source>
        <dbReference type="ARBA" id="ARBA00023098"/>
    </source>
</evidence>
<dbReference type="NCBIfam" id="TIGR00517">
    <property type="entry name" value="acyl_carrier"/>
    <property type="match status" value="1"/>
</dbReference>
<protein>
    <recommendedName>
        <fullName evidence="7 8">Acyl carrier protein</fullName>
        <shortName evidence="7">ACP</shortName>
    </recommendedName>
</protein>
<proteinExistence type="inferred from homology"/>
<reference evidence="11 12" key="1">
    <citation type="submission" date="2019-08" db="EMBL/GenBank/DDBJ databases">
        <title>In-depth cultivation of the pig gut microbiome towards novel bacterial diversity and tailored functional studies.</title>
        <authorList>
            <person name="Wylensek D."/>
            <person name="Hitch T.C.A."/>
            <person name="Clavel T."/>
        </authorList>
    </citation>
    <scope>NUCLEOTIDE SEQUENCE [LARGE SCALE GENOMIC DNA]</scope>
    <source>
        <strain evidence="11 12">WCA3-601-WT-6H</strain>
    </source>
</reference>
<comment type="caution">
    <text evidence="11">The sequence shown here is derived from an EMBL/GenBank/DDBJ whole genome shotgun (WGS) entry which is preliminary data.</text>
</comment>
<evidence type="ECO:0000256" key="7">
    <source>
        <dbReference type="HAMAP-Rule" id="MF_01217"/>
    </source>
</evidence>
<comment type="PTM">
    <text evidence="7">4'-phosphopantetheine is transferred from CoA to a specific serine of apo-ACP by AcpS. This modification is essential for activity because fatty acids are bound in thioester linkage to the sulfhydryl of the prosthetic group.</text>
</comment>
<evidence type="ECO:0000313" key="12">
    <source>
        <dbReference type="Proteomes" id="UP000476055"/>
    </source>
</evidence>
<keyword evidence="1 7" id="KW-0596">Phosphopantetheine</keyword>
<dbReference type="RefSeq" id="WP_154496292.1">
    <property type="nucleotide sequence ID" value="NZ_VUMU01000007.1"/>
</dbReference>
<gene>
    <name evidence="7 11" type="primary">acpP</name>
    <name evidence="11" type="ORF">FYJ59_07840</name>
</gene>
<dbReference type="SUPFAM" id="SSF47336">
    <property type="entry name" value="ACP-like"/>
    <property type="match status" value="1"/>
</dbReference>
<dbReference type="Gene3D" id="1.10.1200.10">
    <property type="entry name" value="ACP-like"/>
    <property type="match status" value="1"/>
</dbReference>
<dbReference type="GO" id="GO:0005829">
    <property type="term" value="C:cytosol"/>
    <property type="evidence" value="ECO:0007669"/>
    <property type="project" value="TreeGrafter"/>
</dbReference>
<dbReference type="PROSITE" id="PS50075">
    <property type="entry name" value="CARRIER"/>
    <property type="match status" value="1"/>
</dbReference>
<accession>A0A6L5YJ31</accession>
<dbReference type="HAMAP" id="MF_01217">
    <property type="entry name" value="Acyl_carrier"/>
    <property type="match status" value="1"/>
</dbReference>
<dbReference type="NCBIfam" id="NF002150">
    <property type="entry name" value="PRK00982.1-4"/>
    <property type="match status" value="1"/>
</dbReference>
<evidence type="ECO:0000256" key="2">
    <source>
        <dbReference type="ARBA" id="ARBA00022516"/>
    </source>
</evidence>
<comment type="function">
    <text evidence="7 9">Carrier of the growing fatty acid chain in fatty acid biosynthesis.</text>
</comment>
<dbReference type="GO" id="GO:0000036">
    <property type="term" value="F:acyl carrier activity"/>
    <property type="evidence" value="ECO:0007669"/>
    <property type="project" value="UniProtKB-UniRule"/>
</dbReference>
<dbReference type="PANTHER" id="PTHR20863:SF76">
    <property type="entry name" value="CARRIER DOMAIN-CONTAINING PROTEIN"/>
    <property type="match status" value="1"/>
</dbReference>
<evidence type="ECO:0000256" key="8">
    <source>
        <dbReference type="NCBIfam" id="TIGR00517"/>
    </source>
</evidence>
<dbReference type="GO" id="GO:0000035">
    <property type="term" value="F:acyl binding"/>
    <property type="evidence" value="ECO:0007669"/>
    <property type="project" value="TreeGrafter"/>
</dbReference>
<evidence type="ECO:0000256" key="4">
    <source>
        <dbReference type="ARBA" id="ARBA00022832"/>
    </source>
</evidence>
<keyword evidence="7" id="KW-0963">Cytoplasm</keyword>
<dbReference type="InterPro" id="IPR009081">
    <property type="entry name" value="PP-bd_ACP"/>
</dbReference>
<dbReference type="GO" id="GO:0009245">
    <property type="term" value="P:lipid A biosynthetic process"/>
    <property type="evidence" value="ECO:0007669"/>
    <property type="project" value="TreeGrafter"/>
</dbReference>
<comment type="similarity">
    <text evidence="7">Belongs to the acyl carrier protein (ACP) family.</text>
</comment>
<keyword evidence="5 7" id="KW-0443">Lipid metabolism</keyword>
<dbReference type="PANTHER" id="PTHR20863">
    <property type="entry name" value="ACYL CARRIER PROTEIN"/>
    <property type="match status" value="1"/>
</dbReference>
<keyword evidence="12" id="KW-1185">Reference proteome</keyword>
<keyword evidence="2 7" id="KW-0444">Lipid biosynthesis</keyword>
<dbReference type="UniPathway" id="UPA00094"/>
<dbReference type="NCBIfam" id="NF002148">
    <property type="entry name" value="PRK00982.1-2"/>
    <property type="match status" value="1"/>
</dbReference>
<evidence type="ECO:0000259" key="10">
    <source>
        <dbReference type="PROSITE" id="PS50075"/>
    </source>
</evidence>
<feature type="domain" description="Carrier" evidence="10">
    <location>
        <begin position="1"/>
        <end position="74"/>
    </location>
</feature>
<evidence type="ECO:0000256" key="3">
    <source>
        <dbReference type="ARBA" id="ARBA00022553"/>
    </source>
</evidence>
<evidence type="ECO:0000256" key="6">
    <source>
        <dbReference type="ARBA" id="ARBA00023160"/>
    </source>
</evidence>
<dbReference type="NCBIfam" id="NF009104">
    <property type="entry name" value="PRK12449.1"/>
    <property type="match status" value="1"/>
</dbReference>
<comment type="subcellular location">
    <subcellularLocation>
        <location evidence="7">Cytoplasm</location>
    </subcellularLocation>
</comment>
<keyword evidence="6 7" id="KW-0275">Fatty acid biosynthesis</keyword>
<comment type="PTM">
    <text evidence="9">4'-phosphopantetheine is transferred from CoA to a specific serine of apo-ACP by acpS.</text>
</comment>
<keyword evidence="4 7" id="KW-0276">Fatty acid metabolism</keyword>
<dbReference type="GO" id="GO:0016020">
    <property type="term" value="C:membrane"/>
    <property type="evidence" value="ECO:0007669"/>
    <property type="project" value="GOC"/>
</dbReference>
<organism evidence="11 12">
    <name type="scientific">Waltera intestinalis</name>
    <dbReference type="NCBI Taxonomy" id="2606635"/>
    <lineage>
        <taxon>Bacteria</taxon>
        <taxon>Bacillati</taxon>
        <taxon>Bacillota</taxon>
        <taxon>Clostridia</taxon>
        <taxon>Lachnospirales</taxon>
        <taxon>Lachnospiraceae</taxon>
        <taxon>Waltera</taxon>
    </lineage>
</organism>